<evidence type="ECO:0000313" key="1">
    <source>
        <dbReference type="EMBL" id="NYG55035.1"/>
    </source>
</evidence>
<keyword evidence="1" id="KW-0808">Transferase</keyword>
<dbReference type="InterPro" id="IPR016181">
    <property type="entry name" value="Acyl_CoA_acyltransferase"/>
</dbReference>
<dbReference type="RefSeq" id="WP_343049149.1">
    <property type="nucleotide sequence ID" value="NZ_JACCAC010000001.1"/>
</dbReference>
<sequence length="246" mass="27030">MTPDVPLETTVLADRPDLLPAVWGMASTWPEFMKHDPIGNTYYSCVELFAEHVLVCRDEHGEVAATAFSVPFVLGDEPLPVDGWDGVIRRGLRGRLAGDEPDCVSAVEIAVRPDLQGSGLSGRVLAALRDNAGRLGFDELVAPVRPNGKTDPAEPMETYARRTRDDGLPVDPWLRVHVRAGGRIEDVAPRAMVIPGTLEEWRRWTGLPFDRTGPVHVPGALAPVHCDLEHGTATYVEPNVWVRHRT</sequence>
<proteinExistence type="predicted"/>
<dbReference type="EMBL" id="JACCAC010000001">
    <property type="protein sequence ID" value="NYG55035.1"/>
    <property type="molecule type" value="Genomic_DNA"/>
</dbReference>
<reference evidence="1 2" key="1">
    <citation type="submission" date="2020-07" db="EMBL/GenBank/DDBJ databases">
        <title>Sequencing the genomes of 1000 actinobacteria strains.</title>
        <authorList>
            <person name="Klenk H.-P."/>
        </authorList>
    </citation>
    <scope>NUCLEOTIDE SEQUENCE [LARGE SCALE GENOMIC DNA]</scope>
    <source>
        <strain evidence="1 2">DSM 24552</strain>
    </source>
</reference>
<dbReference type="GO" id="GO:0016740">
    <property type="term" value="F:transferase activity"/>
    <property type="evidence" value="ECO:0007669"/>
    <property type="project" value="UniProtKB-KW"/>
</dbReference>
<gene>
    <name evidence="1" type="ORF">BJ989_001339</name>
</gene>
<name>A0A7Y9UV29_9ACTN</name>
<organism evidence="1 2">
    <name type="scientific">Nocardioides perillae</name>
    <dbReference type="NCBI Taxonomy" id="1119534"/>
    <lineage>
        <taxon>Bacteria</taxon>
        <taxon>Bacillati</taxon>
        <taxon>Actinomycetota</taxon>
        <taxon>Actinomycetes</taxon>
        <taxon>Propionibacteriales</taxon>
        <taxon>Nocardioidaceae</taxon>
        <taxon>Nocardioides</taxon>
    </lineage>
</organism>
<keyword evidence="2" id="KW-1185">Reference proteome</keyword>
<accession>A0A7Y9UV29</accession>
<protein>
    <submittedName>
        <fullName evidence="1">GNAT superfamily N-acetyltransferase</fullName>
    </submittedName>
</protein>
<dbReference type="Proteomes" id="UP000544110">
    <property type="component" value="Unassembled WGS sequence"/>
</dbReference>
<comment type="caution">
    <text evidence="1">The sequence shown here is derived from an EMBL/GenBank/DDBJ whole genome shotgun (WGS) entry which is preliminary data.</text>
</comment>
<dbReference type="Gene3D" id="3.40.630.30">
    <property type="match status" value="1"/>
</dbReference>
<evidence type="ECO:0000313" key="2">
    <source>
        <dbReference type="Proteomes" id="UP000544110"/>
    </source>
</evidence>
<dbReference type="AlphaFoldDB" id="A0A7Y9UV29"/>
<dbReference type="SUPFAM" id="SSF55729">
    <property type="entry name" value="Acyl-CoA N-acyltransferases (Nat)"/>
    <property type="match status" value="1"/>
</dbReference>